<gene>
    <name evidence="2" type="ORF">MMJJ_04860</name>
</gene>
<dbReference type="EMBL" id="CP026606">
    <property type="protein sequence ID" value="AVB75903.1"/>
    <property type="molecule type" value="Genomic_DNA"/>
</dbReference>
<reference evidence="3" key="1">
    <citation type="journal article" date="2018" name="Genome Announc.">
        <title>Complete Genome Sequence of the Methanococcus maripaludis Type Strain JJ (DSM 2067), a Model for Selenoprotein Synthesis in Archaea.</title>
        <authorList>
            <person name="Poehlein A."/>
            <person name="Heym D."/>
            <person name="Quitzke V."/>
            <person name="Fersch J."/>
            <person name="Daniel R."/>
            <person name="Rother M."/>
        </authorList>
    </citation>
    <scope>NUCLEOTIDE SEQUENCE [LARGE SCALE GENOMIC DNA]</scope>
    <source>
        <strain evidence="3">DSM 2067</strain>
    </source>
</reference>
<evidence type="ECO:0000256" key="1">
    <source>
        <dbReference type="SAM" id="Coils"/>
    </source>
</evidence>
<accession>A0A2L1C9C6</accession>
<keyword evidence="1" id="KW-0175">Coiled coil</keyword>
<name>A0A2L1C9C6_METMI</name>
<feature type="coiled-coil region" evidence="1">
    <location>
        <begin position="387"/>
        <end position="414"/>
    </location>
</feature>
<proteinExistence type="predicted"/>
<dbReference type="InterPro" id="IPR027417">
    <property type="entry name" value="P-loop_NTPase"/>
</dbReference>
<dbReference type="Proteomes" id="UP000239462">
    <property type="component" value="Chromosome"/>
</dbReference>
<sequence>MLERGKMDRSEAKEKSMQALTENTVRKFFEQIFSKNSEDTAYLELRAFNTNKKPVSKFYEYPKQLDLFLDESRAVNKKLCVYFGIGLKKEERGTKDATYDKLSIIPLDIDILKDCLDYKDKTKYPETPNEKDLNQLSDSEAFSIVKRYFNSIYLPLEPSWVFYTGHGVQVYYVLNESITEEKLKEFKKVIEFDNVNKGFINADSNIYDLARVLRIPGSNNKKFQEKQGRILSHKNNVYSFDQILNEFKSHVQFKEQVKSENIEETTYEANSEINWDYVPPCVKKALELRKTGSANREIQLFLRAFFMRYFNQDSGNDARKTLEIFKKYSNNFNEELTLKSLEEWFKTRRAPSNCANSPAELKESCKNCSIVNIKRGNPLKSYFLTKRENEELTAEQLEEQLEEKQVLIKRVGGASIINKTWEKELANSTMIMSKNIGSYSKPHINHVQYFNLEDFEYNKELVLNKKVIDILDEEHAFLDFVNTVKTKNVTWEDFAEDYYLTYQHIVKKYDKNQKIKRSKAYGFFGENYSILGNDWELDSKYVCHGKAKKLRELFDLKYEMGEIEDLIYHLDQYLQDDLGKWILEYSMASLFRYYLMDTKKLDMFPNLVITGQLGTGKSARIKLLFAKMFLNLDILNSKKVAGGTGIRLENEQYCNLPLIIDEAEIPEQMYDILKILGTSKRTEDSRYNISTRIENSLIRPLMVSANSIRIEDPALVDRCVIIDVDDLALVNTEDEHRYLIDKINKLGAFIYRNIDKFYEQLKTLDFKASRKNAKESIFYIGKELLKFLFESFGMKYNSSSENPVESYTHTSTLGKRIRKTIVDDVKRIIVTEEGVQYNIYDAVNNSVPRDAYNKLMNKLSAVGVFVKEDRKEGFIKLLLTNESKDHLNIDKLGIYSLRKLKNEEEFDYKEYKIDGKTKKALSMNLMPIEKDREIGFVRNDSENLDSDERIILELIKDEVEEKKSNVVSRAAVISRAMFRNYQEGAVEDKIKVMIDKGILTAFKDQKLMIA</sequence>
<evidence type="ECO:0000313" key="2">
    <source>
        <dbReference type="EMBL" id="AVB75903.1"/>
    </source>
</evidence>
<evidence type="ECO:0000313" key="3">
    <source>
        <dbReference type="Proteomes" id="UP000239462"/>
    </source>
</evidence>
<dbReference type="AlphaFoldDB" id="A0A2L1C9C6"/>
<dbReference type="SUPFAM" id="SSF52540">
    <property type="entry name" value="P-loop containing nucleoside triphosphate hydrolases"/>
    <property type="match status" value="1"/>
</dbReference>
<organism evidence="2 3">
    <name type="scientific">Methanococcus maripaludis</name>
    <name type="common">Methanococcus deltae</name>
    <dbReference type="NCBI Taxonomy" id="39152"/>
    <lineage>
        <taxon>Archaea</taxon>
        <taxon>Methanobacteriati</taxon>
        <taxon>Methanobacteriota</taxon>
        <taxon>Methanomada group</taxon>
        <taxon>Methanococci</taxon>
        <taxon>Methanococcales</taxon>
        <taxon>Methanococcaceae</taxon>
        <taxon>Methanococcus</taxon>
    </lineage>
</organism>
<protein>
    <submittedName>
        <fullName evidence="2">Uncharacterized protein</fullName>
    </submittedName>
</protein>
<dbReference type="KEGG" id="mmad:MMJJ_04860"/>